<dbReference type="Pfam" id="PF09130">
    <property type="entry name" value="DUF1932"/>
    <property type="match status" value="1"/>
</dbReference>
<organism evidence="5 6">
    <name type="scientific">Amniculicola lignicola CBS 123094</name>
    <dbReference type="NCBI Taxonomy" id="1392246"/>
    <lineage>
        <taxon>Eukaryota</taxon>
        <taxon>Fungi</taxon>
        <taxon>Dikarya</taxon>
        <taxon>Ascomycota</taxon>
        <taxon>Pezizomycotina</taxon>
        <taxon>Dothideomycetes</taxon>
        <taxon>Pleosporomycetidae</taxon>
        <taxon>Pleosporales</taxon>
        <taxon>Amniculicolaceae</taxon>
        <taxon>Amniculicola</taxon>
    </lineage>
</organism>
<evidence type="ECO:0000256" key="1">
    <source>
        <dbReference type="ARBA" id="ARBA00007598"/>
    </source>
</evidence>
<sequence>MSTPLATVGILSIGSMGIGIAKLLVANNYRVLTNASGRSSATENRAKEARVELVGTDSELVAQSDYILSIVPPRDAVATAARIQDVWKEQKRLSKSPLYYLDLNAISPTTATQIAESFKEKAPEIRLVDGGIIGGPPAPTSGGSWKRPGIPLSGPFPLHEAPVSGEHFASTLYSRYLGPRIGSASGLKCCFASLAKGLTALGIQAYSTAASLDVLPALQDYLDEYNPQARSKIEGGITSCPVKAYRWVEEMNQIGDCFADDGGWNEQARIFRQISGLYAELAKVVEERGGTDGMEKVDGAIGALQEVEELEQDDR</sequence>
<dbReference type="AlphaFoldDB" id="A0A6A5X2H9"/>
<evidence type="ECO:0000313" key="6">
    <source>
        <dbReference type="Proteomes" id="UP000799779"/>
    </source>
</evidence>
<comment type="similarity">
    <text evidence="1">Belongs to the HIBADH-related family. NP60 subfamily.</text>
</comment>
<dbReference type="Pfam" id="PF03446">
    <property type="entry name" value="NAD_binding_2"/>
    <property type="match status" value="1"/>
</dbReference>
<dbReference type="InterPro" id="IPR051265">
    <property type="entry name" value="HIBADH-related_NP60_sf"/>
</dbReference>
<dbReference type="GO" id="GO:0000785">
    <property type="term" value="C:chromatin"/>
    <property type="evidence" value="ECO:0007669"/>
    <property type="project" value="TreeGrafter"/>
</dbReference>
<dbReference type="InterPro" id="IPR013328">
    <property type="entry name" value="6PGD_dom2"/>
</dbReference>
<feature type="transmembrane region" description="Helical" evidence="2">
    <location>
        <begin position="6"/>
        <end position="25"/>
    </location>
</feature>
<dbReference type="GO" id="GO:0050661">
    <property type="term" value="F:NADP binding"/>
    <property type="evidence" value="ECO:0007669"/>
    <property type="project" value="InterPro"/>
</dbReference>
<dbReference type="PANTHER" id="PTHR43580:SF2">
    <property type="entry name" value="CYTOKINE-LIKE NUCLEAR FACTOR N-PAC"/>
    <property type="match status" value="1"/>
</dbReference>
<keyword evidence="2" id="KW-0472">Membrane</keyword>
<gene>
    <name evidence="5" type="ORF">P154DRAFT_541439</name>
</gene>
<dbReference type="SUPFAM" id="SSF51735">
    <property type="entry name" value="NAD(P)-binding Rossmann-fold domains"/>
    <property type="match status" value="1"/>
</dbReference>
<dbReference type="Proteomes" id="UP000799779">
    <property type="component" value="Unassembled WGS sequence"/>
</dbReference>
<accession>A0A6A5X2H9</accession>
<feature type="domain" description="6-phosphogluconate dehydrogenase NADP-binding" evidence="3">
    <location>
        <begin position="8"/>
        <end position="138"/>
    </location>
</feature>
<dbReference type="InterPro" id="IPR036291">
    <property type="entry name" value="NAD(P)-bd_dom_sf"/>
</dbReference>
<evidence type="ECO:0000313" key="5">
    <source>
        <dbReference type="EMBL" id="KAF2007205.1"/>
    </source>
</evidence>
<evidence type="ECO:0000256" key="2">
    <source>
        <dbReference type="SAM" id="Phobius"/>
    </source>
</evidence>
<dbReference type="GO" id="GO:0031491">
    <property type="term" value="F:nucleosome binding"/>
    <property type="evidence" value="ECO:0007669"/>
    <property type="project" value="TreeGrafter"/>
</dbReference>
<dbReference type="EMBL" id="ML977557">
    <property type="protein sequence ID" value="KAF2007205.1"/>
    <property type="molecule type" value="Genomic_DNA"/>
</dbReference>
<reference evidence="5" key="1">
    <citation type="journal article" date="2020" name="Stud. Mycol.">
        <title>101 Dothideomycetes genomes: a test case for predicting lifestyles and emergence of pathogens.</title>
        <authorList>
            <person name="Haridas S."/>
            <person name="Albert R."/>
            <person name="Binder M."/>
            <person name="Bloem J."/>
            <person name="Labutti K."/>
            <person name="Salamov A."/>
            <person name="Andreopoulos B."/>
            <person name="Baker S."/>
            <person name="Barry K."/>
            <person name="Bills G."/>
            <person name="Bluhm B."/>
            <person name="Cannon C."/>
            <person name="Castanera R."/>
            <person name="Culley D."/>
            <person name="Daum C."/>
            <person name="Ezra D."/>
            <person name="Gonzalez J."/>
            <person name="Henrissat B."/>
            <person name="Kuo A."/>
            <person name="Liang C."/>
            <person name="Lipzen A."/>
            <person name="Lutzoni F."/>
            <person name="Magnuson J."/>
            <person name="Mondo S."/>
            <person name="Nolan M."/>
            <person name="Ohm R."/>
            <person name="Pangilinan J."/>
            <person name="Park H.-J."/>
            <person name="Ramirez L."/>
            <person name="Alfaro M."/>
            <person name="Sun H."/>
            <person name="Tritt A."/>
            <person name="Yoshinaga Y."/>
            <person name="Zwiers L.-H."/>
            <person name="Turgeon B."/>
            <person name="Goodwin S."/>
            <person name="Spatafora J."/>
            <person name="Crous P."/>
            <person name="Grigoriev I."/>
        </authorList>
    </citation>
    <scope>NUCLEOTIDE SEQUENCE</scope>
    <source>
        <strain evidence="5">CBS 123094</strain>
    </source>
</reference>
<dbReference type="GO" id="GO:0003677">
    <property type="term" value="F:DNA binding"/>
    <property type="evidence" value="ECO:0007669"/>
    <property type="project" value="TreeGrafter"/>
</dbReference>
<dbReference type="InterPro" id="IPR006115">
    <property type="entry name" value="6PGDH_NADP-bd"/>
</dbReference>
<keyword evidence="2" id="KW-0812">Transmembrane</keyword>
<proteinExistence type="inferred from homology"/>
<keyword evidence="2" id="KW-1133">Transmembrane helix</keyword>
<dbReference type="SUPFAM" id="SSF48179">
    <property type="entry name" value="6-phosphogluconate dehydrogenase C-terminal domain-like"/>
    <property type="match status" value="1"/>
</dbReference>
<dbReference type="OrthoDB" id="9988102at2759"/>
<keyword evidence="6" id="KW-1185">Reference proteome</keyword>
<dbReference type="Gene3D" id="3.40.50.720">
    <property type="entry name" value="NAD(P)-binding Rossmann-like Domain"/>
    <property type="match status" value="1"/>
</dbReference>
<dbReference type="InterPro" id="IPR015814">
    <property type="entry name" value="Pgluconate_DH_NAD-bd_C"/>
</dbReference>
<protein>
    <submittedName>
        <fullName evidence="5">6-phosphogluconate dehydrogenase C-terminal domain-like protein</fullName>
    </submittedName>
</protein>
<dbReference type="InterPro" id="IPR008927">
    <property type="entry name" value="6-PGluconate_DH-like_C_sf"/>
</dbReference>
<evidence type="ECO:0000259" key="4">
    <source>
        <dbReference type="Pfam" id="PF09130"/>
    </source>
</evidence>
<name>A0A6A5X2H9_9PLEO</name>
<dbReference type="GO" id="GO:0140673">
    <property type="term" value="P:transcription elongation-coupled chromatin remodeling"/>
    <property type="evidence" value="ECO:0007669"/>
    <property type="project" value="TreeGrafter"/>
</dbReference>
<evidence type="ECO:0000259" key="3">
    <source>
        <dbReference type="Pfam" id="PF03446"/>
    </source>
</evidence>
<feature type="domain" description="Phosphogluconate dehydrogenase NAD-binding putative C-terminal" evidence="4">
    <location>
        <begin position="209"/>
        <end position="280"/>
    </location>
</feature>
<dbReference type="PANTHER" id="PTHR43580">
    <property type="entry name" value="OXIDOREDUCTASE GLYR1-RELATED"/>
    <property type="match status" value="1"/>
</dbReference>
<dbReference type="Gene3D" id="1.10.1040.10">
    <property type="entry name" value="N-(1-d-carboxylethyl)-l-norvaline Dehydrogenase, domain 2"/>
    <property type="match status" value="1"/>
</dbReference>